<dbReference type="SUPFAM" id="SSF110014">
    <property type="entry name" value="Her-1"/>
    <property type="match status" value="1"/>
</dbReference>
<sequence>MTYRPFAPVMVGVTLILVSAAVTGDDSLAVASRCCPPDHAKCCAETIEKRLPLNCSLSFEDLLAASNCIQQAVNGDESLKIIRIEDVECCQVFSDDFNDESEVCLSTCVRVLRSPSIGSIKKLELIRTCRPNNKIHACFRKCQAFRRTRKDPNRKFPYLAVCNLADRLKSGELYIGPELP</sequence>
<dbReference type="EMBL" id="UYSL01021641">
    <property type="protein sequence ID" value="VDL78806.1"/>
    <property type="molecule type" value="Genomic_DNA"/>
</dbReference>
<dbReference type="Gene3D" id="1.10.150.370">
    <property type="entry name" value="Caenorhabditis elegans Her-1, C-terminal domain"/>
    <property type="match status" value="1"/>
</dbReference>
<dbReference type="InterPro" id="IPR036341">
    <property type="entry name" value="Her-1_sf"/>
</dbReference>
<dbReference type="OMA" id="CCDVFAD"/>
<evidence type="ECO:0000313" key="2">
    <source>
        <dbReference type="EMBL" id="VDL78806.1"/>
    </source>
</evidence>
<accession>A0A0N4YER4</accession>
<proteinExistence type="predicted"/>
<evidence type="ECO:0000313" key="3">
    <source>
        <dbReference type="Proteomes" id="UP000271162"/>
    </source>
</evidence>
<dbReference type="Pfam" id="PF09232">
    <property type="entry name" value="Caenor_Her-1"/>
    <property type="match status" value="1"/>
</dbReference>
<dbReference type="AlphaFoldDB" id="A0A0N4YER4"/>
<feature type="chain" id="PRO_5043125794" evidence="1">
    <location>
        <begin position="21"/>
        <end position="180"/>
    </location>
</feature>
<dbReference type="Proteomes" id="UP000271162">
    <property type="component" value="Unassembled WGS sequence"/>
</dbReference>
<dbReference type="PANTHER" id="PTHR37979">
    <property type="entry name" value="PROTEIN HER-1"/>
    <property type="match status" value="1"/>
</dbReference>
<protein>
    <submittedName>
        <fullName evidence="4">DB domain-containing protein</fullName>
    </submittedName>
</protein>
<dbReference type="STRING" id="27835.A0A0N4YER4"/>
<organism evidence="4">
    <name type="scientific">Nippostrongylus brasiliensis</name>
    <name type="common">Rat hookworm</name>
    <dbReference type="NCBI Taxonomy" id="27835"/>
    <lineage>
        <taxon>Eukaryota</taxon>
        <taxon>Metazoa</taxon>
        <taxon>Ecdysozoa</taxon>
        <taxon>Nematoda</taxon>
        <taxon>Chromadorea</taxon>
        <taxon>Rhabditida</taxon>
        <taxon>Rhabditina</taxon>
        <taxon>Rhabditomorpha</taxon>
        <taxon>Strongyloidea</taxon>
        <taxon>Heligmosomidae</taxon>
        <taxon>Nippostrongylus</taxon>
    </lineage>
</organism>
<dbReference type="WBParaSite" id="NBR_0001521101-mRNA-1">
    <property type="protein sequence ID" value="NBR_0001521101-mRNA-1"/>
    <property type="gene ID" value="NBR_0001521101"/>
</dbReference>
<keyword evidence="1" id="KW-0732">Signal</keyword>
<dbReference type="Gene3D" id="1.10.150.360">
    <property type="match status" value="1"/>
</dbReference>
<gene>
    <name evidence="2" type="ORF">NBR_LOCUS15212</name>
</gene>
<dbReference type="InterPro" id="IPR043108">
    <property type="entry name" value="Her-1_C"/>
</dbReference>
<feature type="signal peptide" evidence="1">
    <location>
        <begin position="1"/>
        <end position="20"/>
    </location>
</feature>
<name>A0A0N4YER4_NIPBR</name>
<reference evidence="4" key="1">
    <citation type="submission" date="2017-02" db="UniProtKB">
        <authorList>
            <consortium name="WormBaseParasite"/>
        </authorList>
    </citation>
    <scope>IDENTIFICATION</scope>
</reference>
<dbReference type="PANTHER" id="PTHR37979:SF1">
    <property type="entry name" value="PROTEIN HER-1"/>
    <property type="match status" value="1"/>
</dbReference>
<evidence type="ECO:0000256" key="1">
    <source>
        <dbReference type="SAM" id="SignalP"/>
    </source>
</evidence>
<keyword evidence="3" id="KW-1185">Reference proteome</keyword>
<evidence type="ECO:0000313" key="4">
    <source>
        <dbReference type="WBParaSite" id="NBR_0001521101-mRNA-1"/>
    </source>
</evidence>
<reference evidence="2 3" key="2">
    <citation type="submission" date="2018-11" db="EMBL/GenBank/DDBJ databases">
        <authorList>
            <consortium name="Pathogen Informatics"/>
        </authorList>
    </citation>
    <scope>NUCLEOTIDE SEQUENCE [LARGE SCALE GENOMIC DNA]</scope>
</reference>
<dbReference type="InterPro" id="IPR015313">
    <property type="entry name" value="Her-1"/>
</dbReference>